<gene>
    <name evidence="2" type="ORF">COU19_00325</name>
</gene>
<protein>
    <recommendedName>
        <fullName evidence="4">Histidine phosphatase family protein</fullName>
    </recommendedName>
</protein>
<dbReference type="AlphaFoldDB" id="A0A2H0UAM6"/>
<evidence type="ECO:0000256" key="1">
    <source>
        <dbReference type="SAM" id="Phobius"/>
    </source>
</evidence>
<accession>A0A2H0UAM6</accession>
<evidence type="ECO:0000313" key="2">
    <source>
        <dbReference type="EMBL" id="PIR83459.1"/>
    </source>
</evidence>
<dbReference type="InterPro" id="IPR050275">
    <property type="entry name" value="PGM_Phosphatase"/>
</dbReference>
<dbReference type="SMART" id="SM00855">
    <property type="entry name" value="PGAM"/>
    <property type="match status" value="1"/>
</dbReference>
<dbReference type="Pfam" id="PF00300">
    <property type="entry name" value="His_Phos_1"/>
    <property type="match status" value="1"/>
</dbReference>
<sequence>MSQEPLIVAVAALVLAGATFILLRPRRFYFIRHGQTLLNAAHVRQGAAGGLSDTGRAQAKRVGAYVKRFHVTGIISSTYDRAKETAAIISGELGVPVTYSALFAERRNPSEIIGKRRDLPDVQQIVDLIENAYHADDYRYSDEENFLDLKARARRALRLLTRRIGRETVIVTHHVTLKMILAYMLYGEKLHAADFVKLSFFNTSDNATVTICEYHPLKALIRRRGWSVVSYNEVPD</sequence>
<proteinExistence type="predicted"/>
<comment type="caution">
    <text evidence="2">The sequence shown here is derived from an EMBL/GenBank/DDBJ whole genome shotgun (WGS) entry which is preliminary data.</text>
</comment>
<name>A0A2H0UAM6_9BACT</name>
<reference evidence="3" key="1">
    <citation type="submission" date="2017-09" db="EMBL/GenBank/DDBJ databases">
        <title>Depth-based differentiation of microbial function through sediment-hosted aquifers and enrichment of novel symbionts in the deep terrestrial subsurface.</title>
        <authorList>
            <person name="Probst A.J."/>
            <person name="Ladd B."/>
            <person name="Jarett J.K."/>
            <person name="Geller-Mcgrath D.E."/>
            <person name="Sieber C.M.K."/>
            <person name="Emerson J.B."/>
            <person name="Anantharaman K."/>
            <person name="Thomas B.C."/>
            <person name="Malmstrom R."/>
            <person name="Stieglmeier M."/>
            <person name="Klingl A."/>
            <person name="Woyke T."/>
            <person name="Ryan C.M."/>
            <person name="Banfield J.F."/>
        </authorList>
    </citation>
    <scope>NUCLEOTIDE SEQUENCE [LARGE SCALE GENOMIC DNA]</scope>
</reference>
<feature type="transmembrane region" description="Helical" evidence="1">
    <location>
        <begin position="6"/>
        <end position="23"/>
    </location>
</feature>
<keyword evidence="1" id="KW-0472">Membrane</keyword>
<organism evidence="2 3">
    <name type="scientific">Candidatus Kaiserbacteria bacterium CG10_big_fil_rev_8_21_14_0_10_56_12</name>
    <dbReference type="NCBI Taxonomy" id="1974611"/>
    <lineage>
        <taxon>Bacteria</taxon>
        <taxon>Candidatus Kaiseribacteriota</taxon>
    </lineage>
</organism>
<dbReference type="InterPro" id="IPR029033">
    <property type="entry name" value="His_PPase_superfam"/>
</dbReference>
<dbReference type="EMBL" id="PFBL01000003">
    <property type="protein sequence ID" value="PIR83459.1"/>
    <property type="molecule type" value="Genomic_DNA"/>
</dbReference>
<evidence type="ECO:0000313" key="3">
    <source>
        <dbReference type="Proteomes" id="UP000230179"/>
    </source>
</evidence>
<dbReference type="GO" id="GO:0016791">
    <property type="term" value="F:phosphatase activity"/>
    <property type="evidence" value="ECO:0007669"/>
    <property type="project" value="TreeGrafter"/>
</dbReference>
<dbReference type="Gene3D" id="3.40.50.1240">
    <property type="entry name" value="Phosphoglycerate mutase-like"/>
    <property type="match status" value="1"/>
</dbReference>
<evidence type="ECO:0008006" key="4">
    <source>
        <dbReference type="Google" id="ProtNLM"/>
    </source>
</evidence>
<dbReference type="Proteomes" id="UP000230179">
    <property type="component" value="Unassembled WGS sequence"/>
</dbReference>
<keyword evidence="1" id="KW-1133">Transmembrane helix</keyword>
<dbReference type="CDD" id="cd07067">
    <property type="entry name" value="HP_PGM_like"/>
    <property type="match status" value="1"/>
</dbReference>
<dbReference type="InterPro" id="IPR013078">
    <property type="entry name" value="His_Pase_superF_clade-1"/>
</dbReference>
<keyword evidence="1" id="KW-0812">Transmembrane</keyword>
<dbReference type="PANTHER" id="PTHR48100:SF44">
    <property type="entry name" value="PHOSPHATASE C1620.13-RELATED"/>
    <property type="match status" value="1"/>
</dbReference>
<dbReference type="PANTHER" id="PTHR48100">
    <property type="entry name" value="BROAD-SPECIFICITY PHOSPHATASE YOR283W-RELATED"/>
    <property type="match status" value="1"/>
</dbReference>
<dbReference type="SUPFAM" id="SSF53254">
    <property type="entry name" value="Phosphoglycerate mutase-like"/>
    <property type="match status" value="1"/>
</dbReference>
<dbReference type="GO" id="GO:0005829">
    <property type="term" value="C:cytosol"/>
    <property type="evidence" value="ECO:0007669"/>
    <property type="project" value="TreeGrafter"/>
</dbReference>